<keyword evidence="1" id="KW-0614">Plasmid</keyword>
<evidence type="ECO:0000313" key="1">
    <source>
        <dbReference type="EMBL" id="CAA60154.1"/>
    </source>
</evidence>
<proteinExistence type="predicted"/>
<protein>
    <submittedName>
        <fullName evidence="1">ORF1 protein</fullName>
    </submittedName>
</protein>
<name>P71455_OENOE</name>
<geneLocation type="plasmid" evidence="1">
    <name>pOg32</name>
</geneLocation>
<gene>
    <name evidence="1" type="primary">ORF1</name>
    <name evidence="2" type="ORF">ATX59_09540</name>
</gene>
<evidence type="ECO:0000313" key="3">
    <source>
        <dbReference type="Proteomes" id="UP000181728"/>
    </source>
</evidence>
<sequence>MTKTSIEKPAPSNSRLSVKNVYTSSIKWSIDRLTIVGELAPFLPAGYTTNKISGEVKSRITIEDMFKVFEHFGHCRLSGNGYQMITDDGENVAYFERLKFDKNKGRLDFNPNKLDSFFENGLKQFISDLFITPHFSRADIAADIFDVPDEKVVSYRLGEPVGNTFFYGKSGDLQTAYFGARSSEKQIRLYNKRIERIKKGRIEDLKDPEQCYWRLELQLRRGRADDFQKQVDESLKHFYSPQDFPDDVSVNSRIFLKGLLADPDNWARISRPTKSKYRQIEERVASSDKLTIELKKTFSQQNKKIEKELKNWLQTFQVL</sequence>
<dbReference type="RefSeq" id="WP_010989321.1">
    <property type="nucleotide sequence ID" value="NC_003201.1"/>
</dbReference>
<reference evidence="2 3" key="2">
    <citation type="journal article" date="2016" name="BMC Genomics">
        <title>Consensus pan-genome assembly of the specialised wine bacterium Oenococcus oeni.</title>
        <authorList>
            <person name="Sternes P.R."/>
            <person name="Borneman A.R."/>
        </authorList>
    </citation>
    <scope>NUCLEOTIDE SEQUENCE [LARGE SCALE GENOMIC DNA]</scope>
    <source>
        <strain evidence="2 3">AWRIB661</strain>
    </source>
</reference>
<accession>P71455</accession>
<dbReference type="Proteomes" id="UP000181728">
    <property type="component" value="Unassembled WGS sequence"/>
</dbReference>
<dbReference type="EMBL" id="MLOK01000072">
    <property type="protein sequence ID" value="OIM20298.1"/>
    <property type="molecule type" value="Genomic_DNA"/>
</dbReference>
<dbReference type="EMBL" id="X86402">
    <property type="protein sequence ID" value="CAA60154.1"/>
    <property type="molecule type" value="Genomic_DNA"/>
</dbReference>
<dbReference type="AlphaFoldDB" id="P71455"/>
<evidence type="ECO:0000313" key="2">
    <source>
        <dbReference type="EMBL" id="OIM20298.1"/>
    </source>
</evidence>
<organism evidence="1">
    <name type="scientific">Oenococcus oeni</name>
    <name type="common">Leuconostoc oenos</name>
    <dbReference type="NCBI Taxonomy" id="1247"/>
    <lineage>
        <taxon>Bacteria</taxon>
        <taxon>Bacillati</taxon>
        <taxon>Bacillota</taxon>
        <taxon>Bacilli</taxon>
        <taxon>Lactobacillales</taxon>
        <taxon>Lactobacillaceae</taxon>
        <taxon>Oenococcus</taxon>
    </lineage>
</organism>
<reference evidence="1" key="1">
    <citation type="journal article" date="1996" name="Plasmid">
        <title>Nucleotide sequence analysis of pOg32, a cryptic plasmid from Leuconostoc oenos.</title>
        <authorList>
            <person name="Brito L."/>
            <person name="Vieira G."/>
            <person name="Santos M.A."/>
            <person name="Paveia H."/>
        </authorList>
    </citation>
    <scope>NUCLEOTIDE SEQUENCE</scope>
    <source>
        <strain evidence="1">BOg32</strain>
        <plasmid evidence="1">pOg32</plasmid>
    </source>
</reference>